<dbReference type="SUPFAM" id="SSF52540">
    <property type="entry name" value="P-loop containing nucleoside triphosphate hydrolases"/>
    <property type="match status" value="1"/>
</dbReference>
<dbReference type="RefSeq" id="WP_092907897.1">
    <property type="nucleotide sequence ID" value="NZ_FOZS01000012.1"/>
</dbReference>
<dbReference type="InterPro" id="IPR027417">
    <property type="entry name" value="P-loop_NTPase"/>
</dbReference>
<accession>A0A1I6V7P9</accession>
<proteinExistence type="predicted"/>
<keyword evidence="2" id="KW-1185">Reference proteome</keyword>
<protein>
    <submittedName>
        <fullName evidence="1">Uncharacterized protein</fullName>
    </submittedName>
</protein>
<evidence type="ECO:0000313" key="2">
    <source>
        <dbReference type="Proteomes" id="UP000199199"/>
    </source>
</evidence>
<reference evidence="2" key="1">
    <citation type="submission" date="2016-10" db="EMBL/GenBank/DDBJ databases">
        <authorList>
            <person name="Varghese N."/>
            <person name="Submissions S."/>
        </authorList>
    </citation>
    <scope>NUCLEOTIDE SEQUENCE [LARGE SCALE GENOMIC DNA]</scope>
    <source>
        <strain evidence="2">DSM 22427</strain>
    </source>
</reference>
<sequence length="1121" mass="126690">MSEYPIDWSDDTVRQYLTAEAHQKSKEEFERTHIDIDKLRADYLFPHSTNDEFVTQEEFRDAILKSNTKDDNRIFILRGETGSGKSQLCQWLEYQIGHDATTGIDDTHVALHVSRSETRIKDIVEILTEPLEMDVNVRDVGGLDPEKVANAMLANLEAYNPMLESFTEEEIQALVEDRPQSTDLRGILEENVREYQEAVLSDDEEDIPELITEDDYRDLSIAAFGMAEGGDTIFPALQSFIDQELSSKLGVGDFQQRLKEISEEYVAQGLRPVLICEDLTTFSVLKEQLLDHIFQLDSGHYDVVLGWTTGWEKDNVDTALGTNEDAQTYMKDRAEGYLSTTDDTGQAYFLTDDVTVELTKQYLSVIREDSAVAADTEIPEADFDGLYPFNAELVKRAYENLIQDGNERRTPRLLLMRIVRECLTSTKPPFEAIDGNPYVKQFPTPISLDYPSEVQSIVKWYGIPTAEGNMRVPQSVFELFDIPIPERTGQVTETDVVFDSDMGSTPDFRLRQIDGQIEPGATITVEALLNDRPEPDVEVTLDGSTVGYTSDDGRLSVTLPNEEGEVVIGGEKANLNDTLDLAVGTDSLALVPTPSSPNEGETVQLTARVNGEPTADVSVERDDEVLGTTGEGGTIELTADDPPSMSLAAEYEELEDEINVQIAGTKIYPVETDYGSETVDEYRFDYQQWVSNGEEYASSTILRDGTAELLEEWYDPTRLANPNSSTRGTKGIYYTRGSQIPVSLQGVDERTGISIELSFGSEYDQIYEPLFWHGISADGELPYEDRYDLNYGLLRNWADDSVAEFKQGMRERIEDCFEGWTIEEFVVVAQYLLINAERGETELTRDLMFESYGISNDYPHPFTKRFDRNNSFFEAFQGLTNQSSLPTDLAKGFFKIKENFVDAKRLNEAYGAVANDLETYLEEAMFIDSDGLPDAYKVGSTRKKATTKLASVLEYVRVYAQELNGLGPNNVEYITDTVEKIDTWYDKSHSLHQLQELYDELLEIIGDLDVNMRNTWEKQRKCLEKKDRFHLGSFAKDIEQFREVESASGHELIGLMHEFEESRETAAEWKIYEAISEMIEIAQNADVPEIDNERESEVKNSEEFRALIATHDEIANIIGGE</sequence>
<dbReference type="AlphaFoldDB" id="A0A1I6V7P9"/>
<organism evidence="1 2">
    <name type="scientific">Halostagnicola kamekurae</name>
    <dbReference type="NCBI Taxonomy" id="619731"/>
    <lineage>
        <taxon>Archaea</taxon>
        <taxon>Methanobacteriati</taxon>
        <taxon>Methanobacteriota</taxon>
        <taxon>Stenosarchaea group</taxon>
        <taxon>Halobacteria</taxon>
        <taxon>Halobacteriales</taxon>
        <taxon>Natrialbaceae</taxon>
        <taxon>Halostagnicola</taxon>
    </lineage>
</organism>
<name>A0A1I6V7P9_9EURY</name>
<dbReference type="Proteomes" id="UP000199199">
    <property type="component" value="Unassembled WGS sequence"/>
</dbReference>
<dbReference type="OrthoDB" id="242083at2157"/>
<evidence type="ECO:0000313" key="1">
    <source>
        <dbReference type="EMBL" id="SFT09667.1"/>
    </source>
</evidence>
<dbReference type="EMBL" id="FOZS01000012">
    <property type="protein sequence ID" value="SFT09667.1"/>
    <property type="molecule type" value="Genomic_DNA"/>
</dbReference>
<gene>
    <name evidence="1" type="ORF">SAMN04488556_0107</name>
</gene>